<accession>A0A2H4SKK8</accession>
<dbReference type="VEuPathDB" id="FungiDB:CCM_00026"/>
<evidence type="ECO:0000313" key="2">
    <source>
        <dbReference type="EMBL" id="ATY63644.1"/>
    </source>
</evidence>
<dbReference type="EMBL" id="CP023324">
    <property type="protein sequence ID" value="ATY63644.1"/>
    <property type="molecule type" value="Genomic_DNA"/>
</dbReference>
<dbReference type="OrthoDB" id="58379at2759"/>
<feature type="region of interest" description="Disordered" evidence="1">
    <location>
        <begin position="459"/>
        <end position="498"/>
    </location>
</feature>
<dbReference type="PANTHER" id="PTHR38696">
    <property type="entry name" value="MEDIATOR OF RNA POLYMERASE II TRANSCRIPTION SUBUNIT 13"/>
    <property type="match status" value="1"/>
</dbReference>
<dbReference type="VEuPathDB" id="FungiDB:CCM_00027"/>
<proteinExistence type="predicted"/>
<organism evidence="2 3">
    <name type="scientific">Cordyceps militaris</name>
    <name type="common">Caterpillar fungus</name>
    <name type="synonym">Clavaria militaris</name>
    <dbReference type="NCBI Taxonomy" id="73501"/>
    <lineage>
        <taxon>Eukaryota</taxon>
        <taxon>Fungi</taxon>
        <taxon>Dikarya</taxon>
        <taxon>Ascomycota</taxon>
        <taxon>Pezizomycotina</taxon>
        <taxon>Sordariomycetes</taxon>
        <taxon>Hypocreomycetidae</taxon>
        <taxon>Hypocreales</taxon>
        <taxon>Cordycipitaceae</taxon>
        <taxon>Cordyceps</taxon>
    </lineage>
</organism>
<dbReference type="VEuPathDB" id="FungiDB:A9K55_007571"/>
<feature type="region of interest" description="Disordered" evidence="1">
    <location>
        <begin position="1"/>
        <end position="31"/>
    </location>
</feature>
<feature type="compositionally biased region" description="Basic residues" evidence="1">
    <location>
        <begin position="327"/>
        <end position="365"/>
    </location>
</feature>
<name>A0A2H4SKK8_CORMI</name>
<feature type="region of interest" description="Disordered" evidence="1">
    <location>
        <begin position="326"/>
        <end position="405"/>
    </location>
</feature>
<dbReference type="AlphaFoldDB" id="A0A2H4SKK8"/>
<feature type="region of interest" description="Disordered" evidence="1">
    <location>
        <begin position="276"/>
        <end position="314"/>
    </location>
</feature>
<sequence length="535" mass="59362">MADTKTLSKSPNASSSNAPPPAYDGTVESSSPSAAAPFQTSFASLSLHMSDRIRLVQFSTDDVAAVRGVLQQAWREGIQAERPYSVSYEFKLRGRPWSGSGTGTYAVPAMLLMRDLFACLYARGWIMTASTDVSRKEFDKDTLIFRRQGGGPAPPAAWMAVSFKQGDKIRLLGAPQDLAAAVGAMLTKMQLLQAQAAKDAGRGHYEFKMHGYPWSASGEATMTSRLLILRLVEVLERHGWSLYASIDQNSGPSGDSNYSETDCWWFGAAEKIPHPRLSRSTPRLPFPSRQLHSLQPHIAPGSQPERAPTPRRHAPVACRPRATLPHRLPHAHPRHSSHQHHQHHHGAHLRRALRFPTRRHHRAPRPRPSAVSSPRRAPGDARARRRRARHPHLLCPERRPSARPRIRLAAAGRPGAPARVRLLGRASGRGRVVGAGHWLFGGVPGRGGARGLVLMLREPTGWSAEEGEEEEEEKEEEEEEKEEEEEGKGAQWPAAYEEQIPLLSTAAERLEDGTWDVPCTTPRVVLQRWFTFDDS</sequence>
<dbReference type="PANTHER" id="PTHR38696:SF1">
    <property type="entry name" value="MEDIATOR OF RNA POLYMERASE II TRANSCRIPTION SUBUNIT 13"/>
    <property type="match status" value="1"/>
</dbReference>
<feature type="compositionally biased region" description="Basic residues" evidence="1">
    <location>
        <begin position="383"/>
        <end position="392"/>
    </location>
</feature>
<dbReference type="Proteomes" id="UP000323067">
    <property type="component" value="Chromosome vii"/>
</dbReference>
<protein>
    <submittedName>
        <fullName evidence="2">Uncharacterized protein</fullName>
    </submittedName>
</protein>
<evidence type="ECO:0000313" key="3">
    <source>
        <dbReference type="Proteomes" id="UP000323067"/>
    </source>
</evidence>
<evidence type="ECO:0000256" key="1">
    <source>
        <dbReference type="SAM" id="MobiDB-lite"/>
    </source>
</evidence>
<feature type="compositionally biased region" description="Acidic residues" evidence="1">
    <location>
        <begin position="465"/>
        <end position="486"/>
    </location>
</feature>
<gene>
    <name evidence="2" type="ORF">A9K55_007571</name>
</gene>
<reference evidence="2 3" key="1">
    <citation type="journal article" date="2017" name="BMC Genomics">
        <title>Chromosome level assembly and secondary metabolite potential of the parasitic fungus Cordyceps militaris.</title>
        <authorList>
            <person name="Kramer G.J."/>
            <person name="Nodwell J.R."/>
        </authorList>
    </citation>
    <scope>NUCLEOTIDE SEQUENCE [LARGE SCALE GENOMIC DNA]</scope>
    <source>
        <strain evidence="2 3">ATCC 34164</strain>
    </source>
</reference>